<evidence type="ECO:0000313" key="2">
    <source>
        <dbReference type="Proteomes" id="UP000615026"/>
    </source>
</evidence>
<dbReference type="EMBL" id="JADEXP010000555">
    <property type="protein sequence ID" value="MBE9070839.1"/>
    <property type="molecule type" value="Genomic_DNA"/>
</dbReference>
<dbReference type="AlphaFoldDB" id="A0A929FD97"/>
<proteinExistence type="predicted"/>
<organism evidence="1 2">
    <name type="scientific">Leptolyngbya cf. ectocarpi LEGE 11479</name>
    <dbReference type="NCBI Taxonomy" id="1828722"/>
    <lineage>
        <taxon>Bacteria</taxon>
        <taxon>Bacillati</taxon>
        <taxon>Cyanobacteriota</taxon>
        <taxon>Cyanophyceae</taxon>
        <taxon>Leptolyngbyales</taxon>
        <taxon>Leptolyngbyaceae</taxon>
        <taxon>Leptolyngbya group</taxon>
        <taxon>Leptolyngbya</taxon>
    </lineage>
</organism>
<gene>
    <name evidence="1" type="ORF">IQ260_29825</name>
</gene>
<accession>A0A929FD97</accession>
<dbReference type="Proteomes" id="UP000615026">
    <property type="component" value="Unassembled WGS sequence"/>
</dbReference>
<name>A0A929FD97_LEPEC</name>
<comment type="caution">
    <text evidence="1">The sequence shown here is derived from an EMBL/GenBank/DDBJ whole genome shotgun (WGS) entry which is preliminary data.</text>
</comment>
<protein>
    <submittedName>
        <fullName evidence="1">Uncharacterized protein</fullName>
    </submittedName>
</protein>
<dbReference type="RefSeq" id="WP_193996674.1">
    <property type="nucleotide sequence ID" value="NZ_JADEXP010000555.1"/>
</dbReference>
<keyword evidence="2" id="KW-1185">Reference proteome</keyword>
<evidence type="ECO:0000313" key="1">
    <source>
        <dbReference type="EMBL" id="MBE9070839.1"/>
    </source>
</evidence>
<reference evidence="1" key="1">
    <citation type="submission" date="2020-10" db="EMBL/GenBank/DDBJ databases">
        <authorList>
            <person name="Castelo-Branco R."/>
            <person name="Eusebio N."/>
            <person name="Adriana R."/>
            <person name="Vieira A."/>
            <person name="Brugerolle De Fraissinette N."/>
            <person name="Rezende De Castro R."/>
            <person name="Schneider M.P."/>
            <person name="Vasconcelos V."/>
            <person name="Leao P.N."/>
        </authorList>
    </citation>
    <scope>NUCLEOTIDE SEQUENCE</scope>
    <source>
        <strain evidence="1">LEGE 11479</strain>
    </source>
</reference>
<sequence length="92" mass="10408">MEKQTLGPTTVNEVIYIEFSDGSTLEMPEGVTVIMIKWLQCLTSNGFSDVTITSKKQKHELLVQLHAGSLIRARIPLHQAEDIRNRLVGKRF</sequence>